<accession>A0A0L8GZ44</accession>
<feature type="compositionally biased region" description="Low complexity" evidence="1">
    <location>
        <begin position="655"/>
        <end position="667"/>
    </location>
</feature>
<feature type="compositionally biased region" description="Basic and acidic residues" evidence="1">
    <location>
        <begin position="1638"/>
        <end position="1683"/>
    </location>
</feature>
<dbReference type="InterPro" id="IPR000048">
    <property type="entry name" value="IQ_motif_EF-hand-BS"/>
</dbReference>
<feature type="compositionally biased region" description="Basic and acidic residues" evidence="1">
    <location>
        <begin position="1277"/>
        <end position="1288"/>
    </location>
</feature>
<feature type="compositionally biased region" description="Basic and acidic residues" evidence="1">
    <location>
        <begin position="988"/>
        <end position="1010"/>
    </location>
</feature>
<feature type="compositionally biased region" description="Polar residues" evidence="1">
    <location>
        <begin position="859"/>
        <end position="869"/>
    </location>
</feature>
<feature type="compositionally biased region" description="Polar residues" evidence="1">
    <location>
        <begin position="1100"/>
        <end position="1114"/>
    </location>
</feature>
<feature type="region of interest" description="Disordered" evidence="1">
    <location>
        <begin position="987"/>
        <end position="1016"/>
    </location>
</feature>
<evidence type="ECO:0008006" key="3">
    <source>
        <dbReference type="Google" id="ProtNLM"/>
    </source>
</evidence>
<feature type="region of interest" description="Disordered" evidence="1">
    <location>
        <begin position="655"/>
        <end position="677"/>
    </location>
</feature>
<feature type="region of interest" description="Disordered" evidence="1">
    <location>
        <begin position="852"/>
        <end position="930"/>
    </location>
</feature>
<feature type="region of interest" description="Disordered" evidence="1">
    <location>
        <begin position="1064"/>
        <end position="1191"/>
    </location>
</feature>
<dbReference type="GO" id="GO:0008017">
    <property type="term" value="F:microtubule binding"/>
    <property type="evidence" value="ECO:0007669"/>
    <property type="project" value="InterPro"/>
</dbReference>
<feature type="region of interest" description="Disordered" evidence="1">
    <location>
        <begin position="1212"/>
        <end position="1236"/>
    </location>
</feature>
<feature type="region of interest" description="Disordered" evidence="1">
    <location>
        <begin position="1311"/>
        <end position="1334"/>
    </location>
</feature>
<feature type="compositionally biased region" description="Polar residues" evidence="1">
    <location>
        <begin position="1459"/>
        <end position="1468"/>
    </location>
</feature>
<feature type="compositionally biased region" description="Basic and acidic residues" evidence="1">
    <location>
        <begin position="1425"/>
        <end position="1442"/>
    </location>
</feature>
<feature type="compositionally biased region" description="Polar residues" evidence="1">
    <location>
        <begin position="1161"/>
        <end position="1181"/>
    </location>
</feature>
<dbReference type="GO" id="GO:0034453">
    <property type="term" value="P:microtubule anchoring"/>
    <property type="evidence" value="ECO:0007669"/>
    <property type="project" value="InterPro"/>
</dbReference>
<feature type="compositionally biased region" description="Low complexity" evidence="1">
    <location>
        <begin position="1182"/>
        <end position="1191"/>
    </location>
</feature>
<dbReference type="OrthoDB" id="306254at2759"/>
<gene>
    <name evidence="2" type="ORF">OCBIM_22025574mg</name>
</gene>
<feature type="region of interest" description="Disordered" evidence="1">
    <location>
        <begin position="1605"/>
        <end position="1891"/>
    </location>
</feature>
<feature type="compositionally biased region" description="Polar residues" evidence="1">
    <location>
        <begin position="1121"/>
        <end position="1131"/>
    </location>
</feature>
<dbReference type="Pfam" id="PF00612">
    <property type="entry name" value="IQ"/>
    <property type="match status" value="1"/>
</dbReference>
<feature type="compositionally biased region" description="Basic and acidic residues" evidence="1">
    <location>
        <begin position="1311"/>
        <end position="1320"/>
    </location>
</feature>
<dbReference type="EMBL" id="KQ419849">
    <property type="protein sequence ID" value="KOF82197.1"/>
    <property type="molecule type" value="Genomic_DNA"/>
</dbReference>
<feature type="region of interest" description="Disordered" evidence="1">
    <location>
        <begin position="150"/>
        <end position="189"/>
    </location>
</feature>
<evidence type="ECO:0000313" key="2">
    <source>
        <dbReference type="EMBL" id="KOF82197.1"/>
    </source>
</evidence>
<dbReference type="GO" id="GO:0005813">
    <property type="term" value="C:centrosome"/>
    <property type="evidence" value="ECO:0007669"/>
    <property type="project" value="InterPro"/>
</dbReference>
<dbReference type="STRING" id="37653.A0A0L8GZ44"/>
<dbReference type="SMART" id="SM00015">
    <property type="entry name" value="IQ"/>
    <property type="match status" value="1"/>
</dbReference>
<dbReference type="Gene3D" id="1.20.5.190">
    <property type="match status" value="1"/>
</dbReference>
<name>A0A0L8GZ44_OCTBM</name>
<sequence>MIEDLQLGRQTDTCINGNHEYESKTFERPKTKEKEFDKPPPILSILKRKPKFTVLDSEKQPKVRHYDPEEVRKFIAKKKTERVQKARENQEALHNEFIKRQERLQEVYRKQKESTALIMRKENIYPSKKPLKESMCFDMSMFDSEDSTAVSAKAKVSENSEDSTEETEEGSTTSKTSPHESMSDQLSQDSDAAYNKCSCHLPRTHSLQNPAADRKSSDYFYHSLLSTNKPVNPLVPGPISRTQLVTRQWSADLNRLHDLRESAATLTHKIKEMCQTSNFPISSSNIVIPEEEPVFAGTKTDQSLPGVQNIQQKAAEIFDKKEKDAATCIQAVYRGYTVRKNLHWQRLTGQTDFSEKANLYLERNSVSSSDEAQKTPPRSKVKGKLCFENISASSDEMTTPPQTTDFPNPTSRFKNLHCDYTELLRGNEVDEHISDNSQEMDTSWLCKPASSRYPWKKNDIPPDKYSVVNIFTSKYRTCNNTETEDSAQQETPSLENSQPKPLISSLLHLNTNDLNVPPPQHHRPTSQLLENIHSGLPRLKAPTAFSVNPSVSLDTFERNNSCKREMYDVMATASLISLPSQKISLVGGESKEIHSDKLPEEIHTSSRIKSSYSVNPVIQTNGDCYGLQDLHSSSSCGDSEAENQSTIEMSSQILSSVGDGTDSDVSSLQNDLPSKSMCPYQSQFPAIGGYSTKEGDPIESPMKKYSPAQLPMKLRAELYNWEQTVESISLAQQETFSLGRIFQTQSQNPEPNLHYLEQMRRAMAMLDNNTTSRVPPAEPVISSPEHSDHSGVLKSIMAEDKQPASQKSFSHYHSLNSTVTSQVLKKLKDHYSNHSHRASSQRSSSNFIKTLSDAKNHSDSSSGTVTEDISASSGTEASSTSQPSKYLTKTSSSSKRRVLHNKENLPSKKLNGVTRKDLSEAQETANSIQHHGIMKGIEEILPQLSKKKQNIVTEVPRVMAEFQLLTAQQESERRAYYAKMKKFFTSKETPESEKANSNKNKSKSDSEVSKADTQAANTSDSLQFHIENLQQKTLTETCLGLYTLEKRLKYESKELYRLRKAAEKSCEDKVIQQSRDSSAKEGRHHERPEKAASRRRHENASTPAEESYASTITPSWKEKNSASSKLGSTSKTLHHTASGSSSSSGSSSKATSSISEELSNKHLSSSIGESIGSKNKSQKTFSGSSNSAANSKSIPEAIKTLSGLNGNDISHSSSIKDKIKSSNCESGENTPITEEYSHTFETSVNNSLKTSLRQLLSPLVGSRNNSFSFRSSCQKRRGSESDTEDSFHSETLSDVSDIEVRIRALSEDLKKKKAEADRLRRERRNKHREKLKAQEESLVKQIEAYDRYINQANEDLQREQETLQRNVVVKPQIKQPKVLESRRFRQQSPPDVSSSKLSLSQSRDSTGSSADEAPTPLSHSVSEAKPSETTKSKDLSERHDDSSTLSGHYYSDDFEVDKSWTSHPSHCSESAAGHDAKNNETTTSLRDDNSDDNTDDDISEQIPVHSETSNSSRSYPLKLSLGNENFVKEDVSVNGNRSVALVMSEHVDIECGNETESERNSGDNVYEHKKVCAMNVDTAAAHLAWELFREREMAADAIDVSEKLPVVDDSSESEKIHEAGGTTSGSEEASESKTSWQESEKEGVSETRLQESEKERESKMKWQAEEKGGEFETRWQASKKEVVSKTSLQESEKEGESKTRLQESELEKESEPKMRLQESEKEDVSKTSLQESEKEGESNTTLQESEKEGESKARLQESELEKECEPKMRLQESEKKDVSKTSLQESEKEGESKARLQESEKELESKMKWQEPEKEGESKTSWQEQEEESQVICESKKTDQTVCDSEKADKAICDSASVPDEETSPLTASPKSVNATQTTTTTSVTGGDVAEMKELQRATATDVTARKDVMAELQDSPETPTEKKVSRNEYVEKLVCDLVGEFVSQSITTVCEVVANRKQTMAQSKGALAKPKRKSLSLGNQSVAGKVSPPATAKSAWEKSPESGFNTQQQYFVDEMVASLVDNAVGNIVDIHNRKLSAASPSASPGKKGKVSIDLGKVTTQRGSHFEQSSSFEEDLFVWTLSPESESSDDLGTADVEDADKMENVSRPHSPLPSHMKKTPDSADTDDFFGDFDLTPYKPPPPYPGSKENDTIAKPELLKITKEYYAVPHKREEIQQLVSDAVEILWENKQKCIQLQDIALPETFLSVTENLSTDFDEYSCRSYKAMLFDLTREIVSEIYEDKCDKSNKLHKSDQEDQSEGVFAQLLLQNSQLNINKYYRTHSKPPACLDELQQVVEKAISSLLHLDGEAVPCGSSSRGHEFDKWKTSKKDHVDRILVQELQDEEPQWVNYDSDELQLKLQLTNSIMDSLIGNTVDTFKHIYNKHSQWQPVQL</sequence>
<dbReference type="CDD" id="cd23767">
    <property type="entry name" value="IQCD"/>
    <property type="match status" value="1"/>
</dbReference>
<feature type="compositionally biased region" description="Low complexity" evidence="1">
    <location>
        <begin position="870"/>
        <end position="893"/>
    </location>
</feature>
<feature type="region of interest" description="Disordered" evidence="1">
    <location>
        <begin position="1"/>
        <end position="39"/>
    </location>
</feature>
<feature type="compositionally biased region" description="Low complexity" evidence="1">
    <location>
        <begin position="1387"/>
        <end position="1405"/>
    </location>
</feature>
<feature type="compositionally biased region" description="Polar residues" evidence="1">
    <location>
        <begin position="1223"/>
        <end position="1232"/>
    </location>
</feature>
<feature type="compositionally biased region" description="Basic and acidic residues" evidence="1">
    <location>
        <begin position="1690"/>
        <end position="1737"/>
    </location>
</feature>
<dbReference type="PANTHER" id="PTHR13958">
    <property type="entry name" value="CENTROSOME-ASSOCIATED PROTEIN 350"/>
    <property type="match status" value="1"/>
</dbReference>
<reference evidence="2" key="1">
    <citation type="submission" date="2015-07" db="EMBL/GenBank/DDBJ databases">
        <title>MeaNS - Measles Nucleotide Surveillance Program.</title>
        <authorList>
            <person name="Tran T."/>
            <person name="Druce J."/>
        </authorList>
    </citation>
    <scope>NUCLEOTIDE SEQUENCE</scope>
    <source>
        <strain evidence="2">UCB-OBI-ISO-001</strain>
        <tissue evidence="2">Gonad</tissue>
    </source>
</reference>
<feature type="region of interest" description="Disordered" evidence="1">
    <location>
        <begin position="1378"/>
        <end position="1447"/>
    </location>
</feature>
<feature type="compositionally biased region" description="Basic residues" evidence="1">
    <location>
        <begin position="1321"/>
        <end position="1330"/>
    </location>
</feature>
<evidence type="ECO:0000256" key="1">
    <source>
        <dbReference type="SAM" id="MobiDB-lite"/>
    </source>
</evidence>
<feature type="region of interest" description="Disordered" evidence="1">
    <location>
        <begin position="1980"/>
        <end position="2001"/>
    </location>
</feature>
<feature type="region of interest" description="Disordered" evidence="1">
    <location>
        <begin position="481"/>
        <end position="500"/>
    </location>
</feature>
<dbReference type="InterPro" id="IPR028750">
    <property type="entry name" value="CEP350/CC187"/>
</dbReference>
<feature type="compositionally biased region" description="Basic and acidic residues" evidence="1">
    <location>
        <begin position="1605"/>
        <end position="1618"/>
    </location>
</feature>
<feature type="compositionally biased region" description="Acidic residues" evidence="1">
    <location>
        <begin position="159"/>
        <end position="169"/>
    </location>
</feature>
<dbReference type="PANTHER" id="PTHR13958:SF3">
    <property type="entry name" value="CAP-GLY DOMAIN-CONTAINING PROTEIN-RELATED"/>
    <property type="match status" value="1"/>
</dbReference>
<feature type="region of interest" description="Disordered" evidence="1">
    <location>
        <begin position="1459"/>
        <end position="1516"/>
    </location>
</feature>
<dbReference type="PROSITE" id="PS50096">
    <property type="entry name" value="IQ"/>
    <property type="match status" value="1"/>
</dbReference>
<feature type="region of interest" description="Disordered" evidence="1">
    <location>
        <begin position="770"/>
        <end position="789"/>
    </location>
</feature>
<feature type="compositionally biased region" description="Basic and acidic residues" evidence="1">
    <location>
        <begin position="19"/>
        <end position="38"/>
    </location>
</feature>
<feature type="compositionally biased region" description="Low complexity" evidence="1">
    <location>
        <begin position="1876"/>
        <end position="1885"/>
    </location>
</feature>
<feature type="compositionally biased region" description="Acidic residues" evidence="1">
    <location>
        <begin position="1489"/>
        <end position="1499"/>
    </location>
</feature>
<feature type="compositionally biased region" description="Polar residues" evidence="1">
    <location>
        <begin position="1864"/>
        <end position="1875"/>
    </location>
</feature>
<feature type="compositionally biased region" description="Polar residues" evidence="1">
    <location>
        <begin position="488"/>
        <end position="499"/>
    </location>
</feature>
<feature type="compositionally biased region" description="Basic and acidic residues" evidence="1">
    <location>
        <begin position="1077"/>
        <end position="1092"/>
    </location>
</feature>
<organism evidence="2">
    <name type="scientific">Octopus bimaculoides</name>
    <name type="common">California two-spotted octopus</name>
    <dbReference type="NCBI Taxonomy" id="37653"/>
    <lineage>
        <taxon>Eukaryota</taxon>
        <taxon>Metazoa</taxon>
        <taxon>Spiralia</taxon>
        <taxon>Lophotrochozoa</taxon>
        <taxon>Mollusca</taxon>
        <taxon>Cephalopoda</taxon>
        <taxon>Coleoidea</taxon>
        <taxon>Octopodiformes</taxon>
        <taxon>Octopoda</taxon>
        <taxon>Incirrata</taxon>
        <taxon>Octopodidae</taxon>
        <taxon>Octopus</taxon>
    </lineage>
</organism>
<feature type="compositionally biased region" description="Basic and acidic residues" evidence="1">
    <location>
        <begin position="1744"/>
        <end position="1818"/>
    </location>
</feature>
<feature type="compositionally biased region" description="Basic and acidic residues" evidence="1">
    <location>
        <begin position="1834"/>
        <end position="1852"/>
    </location>
</feature>
<feature type="compositionally biased region" description="Low complexity" evidence="1">
    <location>
        <begin position="1135"/>
        <end position="1157"/>
    </location>
</feature>
<feature type="compositionally biased region" description="Polar residues" evidence="1">
    <location>
        <begin position="668"/>
        <end position="677"/>
    </location>
</feature>
<proteinExistence type="predicted"/>
<feature type="region of interest" description="Disordered" evidence="1">
    <location>
        <begin position="1266"/>
        <end position="1290"/>
    </location>
</feature>
<protein>
    <recommendedName>
        <fullName evidence="3">CAP-Gly domain-containing protein</fullName>
    </recommendedName>
</protein>